<comment type="caution">
    <text evidence="2">The sequence shown here is derived from an EMBL/GenBank/DDBJ whole genome shotgun (WGS) entry which is preliminary data.</text>
</comment>
<name>A0A8J2SZ64_9STRA</name>
<evidence type="ECO:0000313" key="2">
    <source>
        <dbReference type="EMBL" id="CAH0377961.1"/>
    </source>
</evidence>
<sequence>VGSYSRPGVLQGQHGVLRLVDRLVGGRHRRGRRRFRRCERGVDLRARRGGRGRRDRGRRQRLRRRRAAPAGRRPGLLRGPRGLLLRRRRRVVLLLALADRDDVHDVEALLLDFLREDLGPAVHDDADAVGAGVRIRVARRVHDDVGVGSVFEVVLLELFALVRLRELVPALLGDYGATAGVDVALVGGGCLVLRPPHDDHDRHARRHIAELRPERRVREVPVQNPGFPVLRRLADVDAVEDVPVVVDPLLDALPVTVLPECEESRGVLERVLLQRIVVDHRPACGRTGLRPLAWAGGRDCGGYQRPSVNHPRGVGGQPAPARAACKGPPRTRSATQRAGDRHQHRRRRAVAI</sequence>
<accession>A0A8J2SZ64</accession>
<reference evidence="2" key="1">
    <citation type="submission" date="2021-11" db="EMBL/GenBank/DDBJ databases">
        <authorList>
            <consortium name="Genoscope - CEA"/>
            <person name="William W."/>
        </authorList>
    </citation>
    <scope>NUCLEOTIDE SEQUENCE</scope>
</reference>
<dbReference type="Proteomes" id="UP000789595">
    <property type="component" value="Unassembled WGS sequence"/>
</dbReference>
<protein>
    <submittedName>
        <fullName evidence="2">Uncharacterized protein</fullName>
    </submittedName>
</protein>
<feature type="compositionally biased region" description="Basic residues" evidence="1">
    <location>
        <begin position="342"/>
        <end position="352"/>
    </location>
</feature>
<feature type="region of interest" description="Disordered" evidence="1">
    <location>
        <begin position="307"/>
        <end position="352"/>
    </location>
</feature>
<proteinExistence type="predicted"/>
<keyword evidence="3" id="KW-1185">Reference proteome</keyword>
<organism evidence="2 3">
    <name type="scientific">Pelagomonas calceolata</name>
    <dbReference type="NCBI Taxonomy" id="35677"/>
    <lineage>
        <taxon>Eukaryota</taxon>
        <taxon>Sar</taxon>
        <taxon>Stramenopiles</taxon>
        <taxon>Ochrophyta</taxon>
        <taxon>Pelagophyceae</taxon>
        <taxon>Pelagomonadales</taxon>
        <taxon>Pelagomonadaceae</taxon>
        <taxon>Pelagomonas</taxon>
    </lineage>
</organism>
<evidence type="ECO:0000256" key="1">
    <source>
        <dbReference type="SAM" id="MobiDB-lite"/>
    </source>
</evidence>
<dbReference type="EMBL" id="CAKKNE010000005">
    <property type="protein sequence ID" value="CAH0377961.1"/>
    <property type="molecule type" value="Genomic_DNA"/>
</dbReference>
<gene>
    <name evidence="2" type="ORF">PECAL_5P24780</name>
</gene>
<feature type="non-terminal residue" evidence="2">
    <location>
        <position position="1"/>
    </location>
</feature>
<feature type="compositionally biased region" description="Basic residues" evidence="1">
    <location>
        <begin position="47"/>
        <end position="67"/>
    </location>
</feature>
<feature type="region of interest" description="Disordered" evidence="1">
    <location>
        <begin position="46"/>
        <end position="75"/>
    </location>
</feature>
<evidence type="ECO:0000313" key="3">
    <source>
        <dbReference type="Proteomes" id="UP000789595"/>
    </source>
</evidence>
<dbReference type="AlphaFoldDB" id="A0A8J2SZ64"/>